<evidence type="ECO:0000313" key="1">
    <source>
        <dbReference type="EnsemblMetazoa" id="PPA39698.1"/>
    </source>
</evidence>
<accession>A0A8R1USH0</accession>
<sequence>MTELQRMIKALALLTLILTFFIIISSNAVAINAATTRALLNSTQSMNRSMDNWGFTPLPADGSKVVFPLLVILGLVGCTWWCIHFCPENLEDTEAEEYEIL</sequence>
<evidence type="ECO:0000313" key="2">
    <source>
        <dbReference type="Proteomes" id="UP000005239"/>
    </source>
</evidence>
<protein>
    <submittedName>
        <fullName evidence="1">Uncharacterized protein</fullName>
    </submittedName>
</protein>
<dbReference type="Proteomes" id="UP000005239">
    <property type="component" value="Unassembled WGS sequence"/>
</dbReference>
<reference evidence="2" key="1">
    <citation type="journal article" date="2008" name="Nat. Genet.">
        <title>The Pristionchus pacificus genome provides a unique perspective on nematode lifestyle and parasitism.</title>
        <authorList>
            <person name="Dieterich C."/>
            <person name="Clifton S.W."/>
            <person name="Schuster L.N."/>
            <person name="Chinwalla A."/>
            <person name="Delehaunty K."/>
            <person name="Dinkelacker I."/>
            <person name="Fulton L."/>
            <person name="Fulton R."/>
            <person name="Godfrey J."/>
            <person name="Minx P."/>
            <person name="Mitreva M."/>
            <person name="Roeseler W."/>
            <person name="Tian H."/>
            <person name="Witte H."/>
            <person name="Yang S.P."/>
            <person name="Wilson R.K."/>
            <person name="Sommer R.J."/>
        </authorList>
    </citation>
    <scope>NUCLEOTIDE SEQUENCE [LARGE SCALE GENOMIC DNA]</scope>
    <source>
        <strain evidence="2">PS312</strain>
    </source>
</reference>
<dbReference type="EnsemblMetazoa" id="PPA39698.1">
    <property type="protein sequence ID" value="PPA39698.1"/>
    <property type="gene ID" value="WBGene00278067"/>
</dbReference>
<dbReference type="AlphaFoldDB" id="A0A2A6CTN1"/>
<accession>A0A2A6CTN1</accession>
<gene>
    <name evidence="1" type="primary">WBGene00278067</name>
</gene>
<organism evidence="1 2">
    <name type="scientific">Pristionchus pacificus</name>
    <name type="common">Parasitic nematode worm</name>
    <dbReference type="NCBI Taxonomy" id="54126"/>
    <lineage>
        <taxon>Eukaryota</taxon>
        <taxon>Metazoa</taxon>
        <taxon>Ecdysozoa</taxon>
        <taxon>Nematoda</taxon>
        <taxon>Chromadorea</taxon>
        <taxon>Rhabditida</taxon>
        <taxon>Rhabditina</taxon>
        <taxon>Diplogasteromorpha</taxon>
        <taxon>Diplogasteroidea</taxon>
        <taxon>Neodiplogasteridae</taxon>
        <taxon>Pristionchus</taxon>
    </lineage>
</organism>
<name>A0A2A6CTN1_PRIPA</name>
<keyword evidence="2" id="KW-1185">Reference proteome</keyword>
<reference evidence="1" key="2">
    <citation type="submission" date="2022-06" db="UniProtKB">
        <authorList>
            <consortium name="EnsemblMetazoa"/>
        </authorList>
    </citation>
    <scope>IDENTIFICATION</scope>
    <source>
        <strain evidence="1">PS312</strain>
    </source>
</reference>
<proteinExistence type="predicted"/>